<name>A0A9Q1JYD3_9CARY</name>
<organism evidence="7 8">
    <name type="scientific">Carnegiea gigantea</name>
    <dbReference type="NCBI Taxonomy" id="171969"/>
    <lineage>
        <taxon>Eukaryota</taxon>
        <taxon>Viridiplantae</taxon>
        <taxon>Streptophyta</taxon>
        <taxon>Embryophyta</taxon>
        <taxon>Tracheophyta</taxon>
        <taxon>Spermatophyta</taxon>
        <taxon>Magnoliopsida</taxon>
        <taxon>eudicotyledons</taxon>
        <taxon>Gunneridae</taxon>
        <taxon>Pentapetalae</taxon>
        <taxon>Caryophyllales</taxon>
        <taxon>Cactineae</taxon>
        <taxon>Cactaceae</taxon>
        <taxon>Cactoideae</taxon>
        <taxon>Echinocereeae</taxon>
        <taxon>Carnegiea</taxon>
    </lineage>
</organism>
<dbReference type="Pfam" id="PF01095">
    <property type="entry name" value="Pectinesterase"/>
    <property type="match status" value="1"/>
</dbReference>
<dbReference type="SUPFAM" id="SSF51126">
    <property type="entry name" value="Pectin lyase-like"/>
    <property type="match status" value="1"/>
</dbReference>
<evidence type="ECO:0000256" key="5">
    <source>
        <dbReference type="ARBA" id="ARBA00023085"/>
    </source>
</evidence>
<dbReference type="InterPro" id="IPR000070">
    <property type="entry name" value="Pectinesterase_cat"/>
</dbReference>
<feature type="domain" description="Pectinesterase catalytic" evidence="6">
    <location>
        <begin position="184"/>
        <end position="240"/>
    </location>
</feature>
<evidence type="ECO:0000256" key="1">
    <source>
        <dbReference type="ARBA" id="ARBA00005184"/>
    </source>
</evidence>
<dbReference type="EMBL" id="JAKOGI010000559">
    <property type="protein sequence ID" value="KAJ8433120.1"/>
    <property type="molecule type" value="Genomic_DNA"/>
</dbReference>
<gene>
    <name evidence="7" type="ORF">Cgig2_023078</name>
</gene>
<keyword evidence="4" id="KW-0378">Hydrolase</keyword>
<dbReference type="Proteomes" id="UP001153076">
    <property type="component" value="Unassembled WGS sequence"/>
</dbReference>
<keyword evidence="8" id="KW-1185">Reference proteome</keyword>
<proteinExistence type="inferred from homology"/>
<evidence type="ECO:0000313" key="7">
    <source>
        <dbReference type="EMBL" id="KAJ8433120.1"/>
    </source>
</evidence>
<accession>A0A9Q1JYD3</accession>
<dbReference type="AlphaFoldDB" id="A0A9Q1JYD3"/>
<dbReference type="GO" id="GO:0045490">
    <property type="term" value="P:pectin catabolic process"/>
    <property type="evidence" value="ECO:0007669"/>
    <property type="project" value="TreeGrafter"/>
</dbReference>
<reference evidence="7" key="1">
    <citation type="submission" date="2022-04" db="EMBL/GenBank/DDBJ databases">
        <title>Carnegiea gigantea Genome sequencing and assembly v2.</title>
        <authorList>
            <person name="Copetti D."/>
            <person name="Sanderson M.J."/>
            <person name="Burquez A."/>
            <person name="Wojciechowski M.F."/>
        </authorList>
    </citation>
    <scope>NUCLEOTIDE SEQUENCE</scope>
    <source>
        <strain evidence="7">SGP5-SGP5p</strain>
        <tissue evidence="7">Aerial part</tissue>
    </source>
</reference>
<comment type="similarity">
    <text evidence="2">Belongs to the pectinesterase family.</text>
</comment>
<comment type="caution">
    <text evidence="7">The sequence shown here is derived from an EMBL/GenBank/DDBJ whole genome shotgun (WGS) entry which is preliminary data.</text>
</comment>
<dbReference type="InterPro" id="IPR012334">
    <property type="entry name" value="Pectin_lyas_fold"/>
</dbReference>
<dbReference type="GO" id="GO:0030599">
    <property type="term" value="F:pectinesterase activity"/>
    <property type="evidence" value="ECO:0007669"/>
    <property type="project" value="UniProtKB-EC"/>
</dbReference>
<dbReference type="PANTHER" id="PTHR31321:SF12">
    <property type="entry name" value="PECTINESTERASE 31"/>
    <property type="match status" value="1"/>
</dbReference>
<evidence type="ECO:0000256" key="3">
    <source>
        <dbReference type="ARBA" id="ARBA00013229"/>
    </source>
</evidence>
<sequence length="241" mass="26666">MPPSPPNFACVQVATIPIVFFYSSCTSGMFYYGSGNDKNIGLYKKRVKTQKGDKQLLTKIQKSALLMKVDQGRKQLSSLHCFCWREKLEREKESNGGKSDKGSAGWKWGLLHCAGGSGCRALWKHVSHCDSSVTGCLQSRCTYPRQRTFSPSLVCHQRILFLPGIILLLRSNIIRYCNSNPKLIGTGTFGCASVIGEGQDFIAENVTFENSAPRGSGQAVALRVTADRCAFYSCRFLGWQV</sequence>
<comment type="pathway">
    <text evidence="1">Glycan metabolism; pectin degradation; 2-dehydro-3-deoxy-D-gluconate from pectin: step 1/5.</text>
</comment>
<evidence type="ECO:0000313" key="8">
    <source>
        <dbReference type="Proteomes" id="UP001153076"/>
    </source>
</evidence>
<dbReference type="InterPro" id="IPR011050">
    <property type="entry name" value="Pectin_lyase_fold/virulence"/>
</dbReference>
<protein>
    <recommendedName>
        <fullName evidence="3">pectinesterase</fullName>
        <ecNumber evidence="3">3.1.1.11</ecNumber>
    </recommendedName>
</protein>
<dbReference type="PANTHER" id="PTHR31321">
    <property type="entry name" value="ACYL-COA THIOESTER HYDROLASE YBHC-RELATED"/>
    <property type="match status" value="1"/>
</dbReference>
<dbReference type="GO" id="GO:0042545">
    <property type="term" value="P:cell wall modification"/>
    <property type="evidence" value="ECO:0007669"/>
    <property type="project" value="InterPro"/>
</dbReference>
<evidence type="ECO:0000259" key="6">
    <source>
        <dbReference type="Pfam" id="PF01095"/>
    </source>
</evidence>
<evidence type="ECO:0000256" key="2">
    <source>
        <dbReference type="ARBA" id="ARBA00008891"/>
    </source>
</evidence>
<dbReference type="EC" id="3.1.1.11" evidence="3"/>
<keyword evidence="5" id="KW-0063">Aspartyl esterase</keyword>
<dbReference type="OrthoDB" id="2019149at2759"/>
<dbReference type="Gene3D" id="2.160.20.10">
    <property type="entry name" value="Single-stranded right-handed beta-helix, Pectin lyase-like"/>
    <property type="match status" value="1"/>
</dbReference>
<evidence type="ECO:0000256" key="4">
    <source>
        <dbReference type="ARBA" id="ARBA00022801"/>
    </source>
</evidence>